<evidence type="ECO:0000313" key="4">
    <source>
        <dbReference type="Proteomes" id="UP001159641"/>
    </source>
</evidence>
<gene>
    <name evidence="3" type="ORF">J1605_020761</name>
</gene>
<reference evidence="3 4" key="1">
    <citation type="submission" date="2022-11" db="EMBL/GenBank/DDBJ databases">
        <title>Whole genome sequence of Eschrichtius robustus ER-17-0199.</title>
        <authorList>
            <person name="Bruniche-Olsen A."/>
            <person name="Black A.N."/>
            <person name="Fields C.J."/>
            <person name="Walden K."/>
            <person name="Dewoody J.A."/>
        </authorList>
    </citation>
    <scope>NUCLEOTIDE SEQUENCE [LARGE SCALE GENOMIC DNA]</scope>
    <source>
        <strain evidence="3">ER-17-0199</strain>
        <tissue evidence="3">Blubber</tissue>
    </source>
</reference>
<sequence length="125" mass="13646">MSGSKHKNSGDVAGTAKKHQVITMETEVKTIERVEQGEKMVDVVRSYNMNRSTIGPILKNKDKITEREVCCADEVDNNTENVDKKKTVIWKKKNDGGDGETSQCVDAGSASASSPTQLNADSRES</sequence>
<accession>A0AB34HGG5</accession>
<feature type="domain" description="HTH psq-type" evidence="2">
    <location>
        <begin position="18"/>
        <end position="64"/>
    </location>
</feature>
<comment type="caution">
    <text evidence="3">The sequence shown here is derived from an EMBL/GenBank/DDBJ whole genome shotgun (WGS) entry which is preliminary data.</text>
</comment>
<name>A0AB34HGG5_ESCRO</name>
<dbReference type="SUPFAM" id="SSF46689">
    <property type="entry name" value="Homeodomain-like"/>
    <property type="match status" value="1"/>
</dbReference>
<dbReference type="EMBL" id="JAIQCJ010001308">
    <property type="protein sequence ID" value="KAJ8791198.1"/>
    <property type="molecule type" value="Genomic_DNA"/>
</dbReference>
<dbReference type="Proteomes" id="UP001159641">
    <property type="component" value="Unassembled WGS sequence"/>
</dbReference>
<dbReference type="Pfam" id="PF04218">
    <property type="entry name" value="CENP-B_N"/>
    <property type="match status" value="1"/>
</dbReference>
<evidence type="ECO:0000313" key="3">
    <source>
        <dbReference type="EMBL" id="KAJ8791198.1"/>
    </source>
</evidence>
<dbReference type="InterPro" id="IPR007889">
    <property type="entry name" value="HTH_Psq"/>
</dbReference>
<dbReference type="GO" id="GO:0003677">
    <property type="term" value="F:DNA binding"/>
    <property type="evidence" value="ECO:0007669"/>
    <property type="project" value="InterPro"/>
</dbReference>
<feature type="region of interest" description="Disordered" evidence="1">
    <location>
        <begin position="91"/>
        <end position="125"/>
    </location>
</feature>
<keyword evidence="4" id="KW-1185">Reference proteome</keyword>
<proteinExistence type="predicted"/>
<organism evidence="3 4">
    <name type="scientific">Eschrichtius robustus</name>
    <name type="common">California gray whale</name>
    <name type="synonym">Eschrichtius gibbosus</name>
    <dbReference type="NCBI Taxonomy" id="9764"/>
    <lineage>
        <taxon>Eukaryota</taxon>
        <taxon>Metazoa</taxon>
        <taxon>Chordata</taxon>
        <taxon>Craniata</taxon>
        <taxon>Vertebrata</taxon>
        <taxon>Euteleostomi</taxon>
        <taxon>Mammalia</taxon>
        <taxon>Eutheria</taxon>
        <taxon>Laurasiatheria</taxon>
        <taxon>Artiodactyla</taxon>
        <taxon>Whippomorpha</taxon>
        <taxon>Cetacea</taxon>
        <taxon>Mysticeti</taxon>
        <taxon>Eschrichtiidae</taxon>
        <taxon>Eschrichtius</taxon>
    </lineage>
</organism>
<evidence type="ECO:0000256" key="1">
    <source>
        <dbReference type="SAM" id="MobiDB-lite"/>
    </source>
</evidence>
<dbReference type="Gene3D" id="1.10.10.60">
    <property type="entry name" value="Homeodomain-like"/>
    <property type="match status" value="1"/>
</dbReference>
<protein>
    <recommendedName>
        <fullName evidence="2">HTH psq-type domain-containing protein</fullName>
    </recommendedName>
</protein>
<dbReference type="AlphaFoldDB" id="A0AB34HGG5"/>
<evidence type="ECO:0000259" key="2">
    <source>
        <dbReference type="Pfam" id="PF04218"/>
    </source>
</evidence>
<dbReference type="InterPro" id="IPR009057">
    <property type="entry name" value="Homeodomain-like_sf"/>
</dbReference>
<feature type="compositionally biased region" description="Polar residues" evidence="1">
    <location>
        <begin position="100"/>
        <end position="125"/>
    </location>
</feature>